<dbReference type="FunFam" id="3.30.200.20:FF:000432">
    <property type="entry name" value="LRR receptor-like serine/threonine-protein kinase EFR"/>
    <property type="match status" value="1"/>
</dbReference>
<dbReference type="InterPro" id="IPR011009">
    <property type="entry name" value="Kinase-like_dom_sf"/>
</dbReference>
<dbReference type="AlphaFoldDB" id="A0A4S4EVK7"/>
<dbReference type="PROSITE" id="PS00108">
    <property type="entry name" value="PROTEIN_KINASE_ST"/>
    <property type="match status" value="1"/>
</dbReference>
<evidence type="ECO:0000313" key="24">
    <source>
        <dbReference type="Proteomes" id="UP000306102"/>
    </source>
</evidence>
<dbReference type="Pfam" id="PF13855">
    <property type="entry name" value="LRR_8"/>
    <property type="match status" value="1"/>
</dbReference>
<dbReference type="InterPro" id="IPR001245">
    <property type="entry name" value="Ser-Thr/Tyr_kinase_cat_dom"/>
</dbReference>
<dbReference type="EC" id="2.7.11.1" evidence="3"/>
<comment type="catalytic activity">
    <reaction evidence="20">
        <text>L-seryl-[protein] + ATP = O-phospho-L-seryl-[protein] + ADP + H(+)</text>
        <dbReference type="Rhea" id="RHEA:17989"/>
        <dbReference type="Rhea" id="RHEA-COMP:9863"/>
        <dbReference type="Rhea" id="RHEA-COMP:11604"/>
        <dbReference type="ChEBI" id="CHEBI:15378"/>
        <dbReference type="ChEBI" id="CHEBI:29999"/>
        <dbReference type="ChEBI" id="CHEBI:30616"/>
        <dbReference type="ChEBI" id="CHEBI:83421"/>
        <dbReference type="ChEBI" id="CHEBI:456216"/>
        <dbReference type="EC" id="2.7.11.1"/>
    </reaction>
</comment>
<dbReference type="GO" id="GO:0005524">
    <property type="term" value="F:ATP binding"/>
    <property type="evidence" value="ECO:0007669"/>
    <property type="project" value="UniProtKB-KW"/>
</dbReference>
<keyword evidence="11" id="KW-0677">Repeat</keyword>
<evidence type="ECO:0000256" key="3">
    <source>
        <dbReference type="ARBA" id="ARBA00012513"/>
    </source>
</evidence>
<dbReference type="Gene3D" id="3.80.10.10">
    <property type="entry name" value="Ribonuclease Inhibitor"/>
    <property type="match status" value="2"/>
</dbReference>
<keyword evidence="13" id="KW-0418">Kinase</keyword>
<evidence type="ECO:0000256" key="17">
    <source>
        <dbReference type="ARBA" id="ARBA00023170"/>
    </source>
</evidence>
<comment type="caution">
    <text evidence="23">The sequence shown here is derived from an EMBL/GenBank/DDBJ whole genome shotgun (WGS) entry which is preliminary data.</text>
</comment>
<evidence type="ECO:0000256" key="10">
    <source>
        <dbReference type="ARBA" id="ARBA00022729"/>
    </source>
</evidence>
<dbReference type="InterPro" id="IPR051809">
    <property type="entry name" value="Plant_receptor-like_S/T_kinase"/>
</dbReference>
<name>A0A4S4EVK7_CAMSN</name>
<dbReference type="InterPro" id="IPR013210">
    <property type="entry name" value="LRR_N_plant-typ"/>
</dbReference>
<keyword evidence="18" id="KW-0325">Glycoprotein</keyword>
<keyword evidence="16 21" id="KW-0472">Membrane</keyword>
<evidence type="ECO:0000256" key="20">
    <source>
        <dbReference type="ARBA" id="ARBA00048679"/>
    </source>
</evidence>
<evidence type="ECO:0000256" key="19">
    <source>
        <dbReference type="ARBA" id="ARBA00047899"/>
    </source>
</evidence>
<keyword evidence="5" id="KW-0723">Serine/threonine-protein kinase</keyword>
<dbReference type="Proteomes" id="UP000306102">
    <property type="component" value="Unassembled WGS sequence"/>
</dbReference>
<dbReference type="SMART" id="SM00220">
    <property type="entry name" value="S_TKc"/>
    <property type="match status" value="1"/>
</dbReference>
<evidence type="ECO:0000256" key="9">
    <source>
        <dbReference type="ARBA" id="ARBA00022692"/>
    </source>
</evidence>
<keyword evidence="12" id="KW-0547">Nucleotide-binding</keyword>
<protein>
    <recommendedName>
        <fullName evidence="3">non-specific serine/threonine protein kinase</fullName>
        <ecNumber evidence="3">2.7.11.1</ecNumber>
    </recommendedName>
</protein>
<keyword evidence="24" id="KW-1185">Reference proteome</keyword>
<sequence>MGNAINETDQLALLALKSQITDDPFKLFTSWNDFVHFCQWNGVTCGRRHHQRVVLLDLWSLKLLGNISPYIENHFQGSIPDAFVRLTNLKIIVVAVNNLSGTIPASIFNLSGIRVLDVVFTGSIPISISNASNLFYFDTSENDLIGEVPTMEKLHKLHRLSIASNHLGSGHIVDLGFLPSLNNATGLVLLDLGDNNFGGMLTETIGNLSTKLRKIQLGYNQILGSIPYRIQNLINLERIWLVGNHFTGNLSSLIKLGLNQKSLHGSIPPSLGDCKNLLSLSLAHNKFSGPIPQLVIGLSSLSHLDLSENYLTSSLLVEVANLKNLGYLSVSNNMLSGEILGTLGRCVMLETLYMDGNFFQGIIPSTLASLRGTQFLDLSRNNLSGRIPEYFAAFNLLQNLNLSYNDFKCAVPTKGIFANASAISVNGNSKLCGGVPELQLSLCNSIWSKKRRLTLASKLAISICSGLLGVSFMLCILYICWYRKAKKDLSSVSLKKSFLKVSYQTLLKATDGFSSGNLIGVSSFGSVYTGILEHDGTIVAMKVLNLQCHGASKIFLAKCKALRNIKHRKLVKVLTACSGVGYQGNDFKALVYDFMVNESLDDWLHPITGLDLLHNEPKKLGLHQRLNISIEVACALDYLHHDCQTPIIHCDLKPSNILLNEDMIGHVGDFGLARFLQEAIHNFNAKQGSSTGVRGTIGYTALEYGMGSEVTTKGDVYSYGILLLEMFTGKRPTDDMFKDSLNLHNFVKMALPYPVVEVADPMLLWEVEEKTLDIRVKTQEFLISILQIGVTCSAELPKERMNISDVVAGLHSIKSIFLATVHSEQII</sequence>
<keyword evidence="8" id="KW-0808">Transferase</keyword>
<dbReference type="Pfam" id="PF08263">
    <property type="entry name" value="LRRNT_2"/>
    <property type="match status" value="1"/>
</dbReference>
<dbReference type="PROSITE" id="PS50011">
    <property type="entry name" value="PROTEIN_KINASE_DOM"/>
    <property type="match status" value="1"/>
</dbReference>
<evidence type="ECO:0000256" key="13">
    <source>
        <dbReference type="ARBA" id="ARBA00022777"/>
    </source>
</evidence>
<dbReference type="EMBL" id="SDRB02001867">
    <property type="protein sequence ID" value="THG20535.1"/>
    <property type="molecule type" value="Genomic_DNA"/>
</dbReference>
<keyword evidence="15 21" id="KW-1133">Transmembrane helix</keyword>
<evidence type="ECO:0000256" key="18">
    <source>
        <dbReference type="ARBA" id="ARBA00023180"/>
    </source>
</evidence>
<evidence type="ECO:0000256" key="15">
    <source>
        <dbReference type="ARBA" id="ARBA00022989"/>
    </source>
</evidence>
<dbReference type="InterPro" id="IPR032675">
    <property type="entry name" value="LRR_dom_sf"/>
</dbReference>
<dbReference type="GO" id="GO:0004674">
    <property type="term" value="F:protein serine/threonine kinase activity"/>
    <property type="evidence" value="ECO:0007669"/>
    <property type="project" value="UniProtKB-KW"/>
</dbReference>
<dbReference type="Gene3D" id="3.30.200.20">
    <property type="entry name" value="Phosphorylase Kinase, domain 1"/>
    <property type="match status" value="1"/>
</dbReference>
<dbReference type="Gene3D" id="1.10.510.10">
    <property type="entry name" value="Transferase(Phosphotransferase) domain 1"/>
    <property type="match status" value="1"/>
</dbReference>
<evidence type="ECO:0000256" key="1">
    <source>
        <dbReference type="ARBA" id="ARBA00004162"/>
    </source>
</evidence>
<accession>A0A4S4EVK7</accession>
<feature type="transmembrane region" description="Helical" evidence="21">
    <location>
        <begin position="459"/>
        <end position="481"/>
    </location>
</feature>
<keyword evidence="14" id="KW-0067">ATP-binding</keyword>
<keyword evidence="7" id="KW-0433">Leucine-rich repeat</keyword>
<evidence type="ECO:0000256" key="5">
    <source>
        <dbReference type="ARBA" id="ARBA00022527"/>
    </source>
</evidence>
<dbReference type="FunFam" id="1.10.510.10:FF:000358">
    <property type="entry name" value="Putative leucine-rich repeat receptor-like serine/threonine-protein kinase"/>
    <property type="match status" value="1"/>
</dbReference>
<evidence type="ECO:0000256" key="8">
    <source>
        <dbReference type="ARBA" id="ARBA00022679"/>
    </source>
</evidence>
<evidence type="ECO:0000256" key="21">
    <source>
        <dbReference type="SAM" id="Phobius"/>
    </source>
</evidence>
<evidence type="ECO:0000256" key="6">
    <source>
        <dbReference type="ARBA" id="ARBA00022553"/>
    </source>
</evidence>
<evidence type="ECO:0000256" key="7">
    <source>
        <dbReference type="ARBA" id="ARBA00022614"/>
    </source>
</evidence>
<organism evidence="23 24">
    <name type="scientific">Camellia sinensis var. sinensis</name>
    <name type="common">China tea</name>
    <dbReference type="NCBI Taxonomy" id="542762"/>
    <lineage>
        <taxon>Eukaryota</taxon>
        <taxon>Viridiplantae</taxon>
        <taxon>Streptophyta</taxon>
        <taxon>Embryophyta</taxon>
        <taxon>Tracheophyta</taxon>
        <taxon>Spermatophyta</taxon>
        <taxon>Magnoliopsida</taxon>
        <taxon>eudicotyledons</taxon>
        <taxon>Gunneridae</taxon>
        <taxon>Pentapetalae</taxon>
        <taxon>asterids</taxon>
        <taxon>Ericales</taxon>
        <taxon>Theaceae</taxon>
        <taxon>Camellia</taxon>
    </lineage>
</organism>
<reference evidence="23 24" key="1">
    <citation type="journal article" date="2018" name="Proc. Natl. Acad. Sci. U.S.A.">
        <title>Draft genome sequence of Camellia sinensis var. sinensis provides insights into the evolution of the tea genome and tea quality.</title>
        <authorList>
            <person name="Wei C."/>
            <person name="Yang H."/>
            <person name="Wang S."/>
            <person name="Zhao J."/>
            <person name="Liu C."/>
            <person name="Gao L."/>
            <person name="Xia E."/>
            <person name="Lu Y."/>
            <person name="Tai Y."/>
            <person name="She G."/>
            <person name="Sun J."/>
            <person name="Cao H."/>
            <person name="Tong W."/>
            <person name="Gao Q."/>
            <person name="Li Y."/>
            <person name="Deng W."/>
            <person name="Jiang X."/>
            <person name="Wang W."/>
            <person name="Chen Q."/>
            <person name="Zhang S."/>
            <person name="Li H."/>
            <person name="Wu J."/>
            <person name="Wang P."/>
            <person name="Li P."/>
            <person name="Shi C."/>
            <person name="Zheng F."/>
            <person name="Jian J."/>
            <person name="Huang B."/>
            <person name="Shan D."/>
            <person name="Shi M."/>
            <person name="Fang C."/>
            <person name="Yue Y."/>
            <person name="Li F."/>
            <person name="Li D."/>
            <person name="Wei S."/>
            <person name="Han B."/>
            <person name="Jiang C."/>
            <person name="Yin Y."/>
            <person name="Xia T."/>
            <person name="Zhang Z."/>
            <person name="Bennetzen J.L."/>
            <person name="Zhao S."/>
            <person name="Wan X."/>
        </authorList>
    </citation>
    <scope>NUCLEOTIDE SEQUENCE [LARGE SCALE GENOMIC DNA]</scope>
    <source>
        <strain evidence="24">cv. Shuchazao</strain>
        <tissue evidence="23">Leaf</tissue>
    </source>
</reference>
<keyword evidence="4" id="KW-1003">Cell membrane</keyword>
<evidence type="ECO:0000256" key="12">
    <source>
        <dbReference type="ARBA" id="ARBA00022741"/>
    </source>
</evidence>
<evidence type="ECO:0000256" key="14">
    <source>
        <dbReference type="ARBA" id="ARBA00022840"/>
    </source>
</evidence>
<comment type="subcellular location">
    <subcellularLocation>
        <location evidence="1">Cell membrane</location>
        <topology evidence="1">Single-pass membrane protein</topology>
    </subcellularLocation>
</comment>
<dbReference type="GO" id="GO:0005886">
    <property type="term" value="C:plasma membrane"/>
    <property type="evidence" value="ECO:0007669"/>
    <property type="project" value="UniProtKB-SubCell"/>
</dbReference>
<keyword evidence="17" id="KW-0675">Receptor</keyword>
<dbReference type="SUPFAM" id="SSF56112">
    <property type="entry name" value="Protein kinase-like (PK-like)"/>
    <property type="match status" value="1"/>
</dbReference>
<keyword evidence="9 21" id="KW-0812">Transmembrane</keyword>
<comment type="catalytic activity">
    <reaction evidence="19">
        <text>L-threonyl-[protein] + ATP = O-phospho-L-threonyl-[protein] + ADP + H(+)</text>
        <dbReference type="Rhea" id="RHEA:46608"/>
        <dbReference type="Rhea" id="RHEA-COMP:11060"/>
        <dbReference type="Rhea" id="RHEA-COMP:11605"/>
        <dbReference type="ChEBI" id="CHEBI:15378"/>
        <dbReference type="ChEBI" id="CHEBI:30013"/>
        <dbReference type="ChEBI" id="CHEBI:30616"/>
        <dbReference type="ChEBI" id="CHEBI:61977"/>
        <dbReference type="ChEBI" id="CHEBI:456216"/>
        <dbReference type="EC" id="2.7.11.1"/>
    </reaction>
</comment>
<evidence type="ECO:0000256" key="16">
    <source>
        <dbReference type="ARBA" id="ARBA00023136"/>
    </source>
</evidence>
<evidence type="ECO:0000256" key="4">
    <source>
        <dbReference type="ARBA" id="ARBA00022475"/>
    </source>
</evidence>
<dbReference type="InterPro" id="IPR001611">
    <property type="entry name" value="Leu-rich_rpt"/>
</dbReference>
<dbReference type="PANTHER" id="PTHR27008">
    <property type="entry name" value="OS04G0122200 PROTEIN"/>
    <property type="match status" value="1"/>
</dbReference>
<feature type="domain" description="Protein kinase" evidence="22">
    <location>
        <begin position="513"/>
        <end position="818"/>
    </location>
</feature>
<dbReference type="InterPro" id="IPR000719">
    <property type="entry name" value="Prot_kinase_dom"/>
</dbReference>
<evidence type="ECO:0000256" key="2">
    <source>
        <dbReference type="ARBA" id="ARBA00008684"/>
    </source>
</evidence>
<dbReference type="PANTHER" id="PTHR27008:SF499">
    <property type="entry name" value="OS06G0581500 PROTEIN"/>
    <property type="match status" value="1"/>
</dbReference>
<keyword evidence="10" id="KW-0732">Signal</keyword>
<dbReference type="FunFam" id="3.80.10.10:FF:000095">
    <property type="entry name" value="LRR receptor-like serine/threonine-protein kinase GSO1"/>
    <property type="match status" value="1"/>
</dbReference>
<comment type="similarity">
    <text evidence="2">Belongs to the protein kinase superfamily. Ser/Thr protein kinase family.</text>
</comment>
<gene>
    <name evidence="23" type="ORF">TEA_023417</name>
</gene>
<evidence type="ECO:0000313" key="23">
    <source>
        <dbReference type="EMBL" id="THG20535.1"/>
    </source>
</evidence>
<proteinExistence type="inferred from homology"/>
<dbReference type="SUPFAM" id="SSF52058">
    <property type="entry name" value="L domain-like"/>
    <property type="match status" value="2"/>
</dbReference>
<evidence type="ECO:0000256" key="11">
    <source>
        <dbReference type="ARBA" id="ARBA00022737"/>
    </source>
</evidence>
<evidence type="ECO:0000259" key="22">
    <source>
        <dbReference type="PROSITE" id="PS50011"/>
    </source>
</evidence>
<dbReference type="InterPro" id="IPR008271">
    <property type="entry name" value="Ser/Thr_kinase_AS"/>
</dbReference>
<dbReference type="Pfam" id="PF07714">
    <property type="entry name" value="PK_Tyr_Ser-Thr"/>
    <property type="match status" value="1"/>
</dbReference>
<keyword evidence="6" id="KW-0597">Phosphoprotein</keyword>